<evidence type="ECO:0000313" key="2">
    <source>
        <dbReference type="Proteomes" id="UP001328107"/>
    </source>
</evidence>
<dbReference type="EMBL" id="BTRK01000001">
    <property type="protein sequence ID" value="GMR31203.1"/>
    <property type="molecule type" value="Genomic_DNA"/>
</dbReference>
<dbReference type="AlphaFoldDB" id="A0AAN5BZL8"/>
<name>A0AAN5BZL8_9BILA</name>
<accession>A0AAN5BZL8</accession>
<comment type="caution">
    <text evidence="1">The sequence shown here is derived from an EMBL/GenBank/DDBJ whole genome shotgun (WGS) entry which is preliminary data.</text>
</comment>
<feature type="non-terminal residue" evidence="1">
    <location>
        <position position="81"/>
    </location>
</feature>
<protein>
    <submittedName>
        <fullName evidence="1">Uncharacterized protein</fullName>
    </submittedName>
</protein>
<proteinExistence type="predicted"/>
<gene>
    <name evidence="1" type="ORF">PMAYCL1PPCAC_01398</name>
</gene>
<feature type="non-terminal residue" evidence="1">
    <location>
        <position position="1"/>
    </location>
</feature>
<keyword evidence="2" id="KW-1185">Reference proteome</keyword>
<organism evidence="1 2">
    <name type="scientific">Pristionchus mayeri</name>
    <dbReference type="NCBI Taxonomy" id="1317129"/>
    <lineage>
        <taxon>Eukaryota</taxon>
        <taxon>Metazoa</taxon>
        <taxon>Ecdysozoa</taxon>
        <taxon>Nematoda</taxon>
        <taxon>Chromadorea</taxon>
        <taxon>Rhabditida</taxon>
        <taxon>Rhabditina</taxon>
        <taxon>Diplogasteromorpha</taxon>
        <taxon>Diplogasteroidea</taxon>
        <taxon>Neodiplogasteridae</taxon>
        <taxon>Pristionchus</taxon>
    </lineage>
</organism>
<sequence length="81" mass="8972">LQSLDGFLNFEQVATFRSKAAKNMLNLVHFPALRSTLVLPTMNIARLKRVSATHTRRGSEMNPSLPSLDLVVRITTASYSA</sequence>
<evidence type="ECO:0000313" key="1">
    <source>
        <dbReference type="EMBL" id="GMR31203.1"/>
    </source>
</evidence>
<reference evidence="2" key="1">
    <citation type="submission" date="2022-10" db="EMBL/GenBank/DDBJ databases">
        <title>Genome assembly of Pristionchus species.</title>
        <authorList>
            <person name="Yoshida K."/>
            <person name="Sommer R.J."/>
        </authorList>
    </citation>
    <scope>NUCLEOTIDE SEQUENCE [LARGE SCALE GENOMIC DNA]</scope>
    <source>
        <strain evidence="2">RS5460</strain>
    </source>
</reference>
<dbReference type="Proteomes" id="UP001328107">
    <property type="component" value="Unassembled WGS sequence"/>
</dbReference>